<dbReference type="SUPFAM" id="SSF50044">
    <property type="entry name" value="SH3-domain"/>
    <property type="match status" value="1"/>
</dbReference>
<feature type="domain" description="SH3" evidence="4">
    <location>
        <begin position="53"/>
        <end position="118"/>
    </location>
</feature>
<name>A0A511KLM1_RHOTO</name>
<dbReference type="PRINTS" id="PR00452">
    <property type="entry name" value="SH3DOMAIN"/>
</dbReference>
<dbReference type="Gene3D" id="2.30.30.40">
    <property type="entry name" value="SH3 Domains"/>
    <property type="match status" value="1"/>
</dbReference>
<gene>
    <name evidence="5" type="ORF">Rt10032_c14g5279</name>
</gene>
<reference evidence="5 6" key="1">
    <citation type="submission" date="2019-07" db="EMBL/GenBank/DDBJ databases">
        <title>Rhodotorula toruloides NBRC10032 genome sequencing.</title>
        <authorList>
            <person name="Shida Y."/>
            <person name="Takaku H."/>
            <person name="Ogasawara W."/>
            <person name="Mori K."/>
        </authorList>
    </citation>
    <scope>NUCLEOTIDE SEQUENCE [LARGE SCALE GENOMIC DNA]</scope>
    <source>
        <strain evidence="5 6">NBRC10032</strain>
    </source>
</reference>
<proteinExistence type="predicted"/>
<accession>A0A511KLM1</accession>
<dbReference type="EMBL" id="BJWK01000014">
    <property type="protein sequence ID" value="GEM11262.1"/>
    <property type="molecule type" value="Genomic_DNA"/>
</dbReference>
<evidence type="ECO:0000313" key="5">
    <source>
        <dbReference type="EMBL" id="GEM11262.1"/>
    </source>
</evidence>
<evidence type="ECO:0000313" key="6">
    <source>
        <dbReference type="Proteomes" id="UP000321518"/>
    </source>
</evidence>
<dbReference type="SMART" id="SM00326">
    <property type="entry name" value="SH3"/>
    <property type="match status" value="1"/>
</dbReference>
<keyword evidence="1 2" id="KW-0728">SH3 domain</keyword>
<dbReference type="InterPro" id="IPR001452">
    <property type="entry name" value="SH3_domain"/>
</dbReference>
<dbReference type="PANTHER" id="PTHR46026">
    <property type="entry name" value="RHO-TYPE GUANINE NUCLEOTIDE EXCHANGE FACTOR, ISOFORM F"/>
    <property type="match status" value="1"/>
</dbReference>
<sequence length="234" mass="24465">MIAPSTASAFTTHLISRLEADLAFLHSQQLLSEADLGLIKSKLADAQRQADVQAGVAGLAVAPTAPRNVPPPPPPDDLAFKSGDIITIEEEVNADWWKGSLNGQTGLFPANHVERVNSAPSPVPPPPPLASGNGYDVPYSQPAQQKWTPPPPPSAGPTYAYQQPQYYGSEKPYNAPPPPPQQIYVSPQAAPGPEEAKKNKFGKFGGKMGTAVASGAGFGLGAGLMSEAVHGIFN</sequence>
<dbReference type="InterPro" id="IPR036028">
    <property type="entry name" value="SH3-like_dom_sf"/>
</dbReference>
<dbReference type="PANTHER" id="PTHR46026:SF1">
    <property type="entry name" value="RHO-TYPE GUANINE NUCLEOTIDE EXCHANGE FACTOR, ISOFORM F"/>
    <property type="match status" value="1"/>
</dbReference>
<evidence type="ECO:0000259" key="4">
    <source>
        <dbReference type="PROSITE" id="PS50002"/>
    </source>
</evidence>
<evidence type="ECO:0000256" key="2">
    <source>
        <dbReference type="PROSITE-ProRule" id="PRU00192"/>
    </source>
</evidence>
<dbReference type="Proteomes" id="UP000321518">
    <property type="component" value="Unassembled WGS sequence"/>
</dbReference>
<comment type="caution">
    <text evidence="5">The sequence shown here is derived from an EMBL/GenBank/DDBJ whole genome shotgun (WGS) entry which is preliminary data.</text>
</comment>
<dbReference type="Pfam" id="PF00018">
    <property type="entry name" value="SH3_1"/>
    <property type="match status" value="1"/>
</dbReference>
<organism evidence="5 6">
    <name type="scientific">Rhodotorula toruloides</name>
    <name type="common">Yeast</name>
    <name type="synonym">Rhodosporidium toruloides</name>
    <dbReference type="NCBI Taxonomy" id="5286"/>
    <lineage>
        <taxon>Eukaryota</taxon>
        <taxon>Fungi</taxon>
        <taxon>Dikarya</taxon>
        <taxon>Basidiomycota</taxon>
        <taxon>Pucciniomycotina</taxon>
        <taxon>Microbotryomycetes</taxon>
        <taxon>Sporidiobolales</taxon>
        <taxon>Sporidiobolaceae</taxon>
        <taxon>Rhodotorula</taxon>
    </lineage>
</organism>
<evidence type="ECO:0000256" key="1">
    <source>
        <dbReference type="ARBA" id="ARBA00022443"/>
    </source>
</evidence>
<evidence type="ECO:0000256" key="3">
    <source>
        <dbReference type="SAM" id="MobiDB-lite"/>
    </source>
</evidence>
<dbReference type="AlphaFoldDB" id="A0A511KLM1"/>
<protein>
    <submittedName>
        <fullName evidence="5">Class E vacuolar protein-sorting machinery protein hse2</fullName>
    </submittedName>
</protein>
<feature type="region of interest" description="Disordered" evidence="3">
    <location>
        <begin position="115"/>
        <end position="200"/>
    </location>
</feature>
<dbReference type="OrthoDB" id="2528517at2759"/>
<dbReference type="PROSITE" id="PS50002">
    <property type="entry name" value="SH3"/>
    <property type="match status" value="1"/>
</dbReference>